<dbReference type="InterPro" id="IPR009006">
    <property type="entry name" value="Ala_racemase/Decarboxylase_C"/>
</dbReference>
<dbReference type="HAMAP" id="MF_02120">
    <property type="entry name" value="LysA"/>
    <property type="match status" value="1"/>
</dbReference>
<feature type="binding site" evidence="5">
    <location>
        <position position="389"/>
    </location>
    <ligand>
        <name>substrate</name>
    </ligand>
</feature>
<dbReference type="AlphaFoldDB" id="A0A101XQW5"/>
<dbReference type="PRINTS" id="PR01181">
    <property type="entry name" value="DAPDCRBXLASE"/>
</dbReference>
<evidence type="ECO:0000259" key="9">
    <source>
        <dbReference type="Pfam" id="PF02784"/>
    </source>
</evidence>
<keyword evidence="3 5" id="KW-0663">Pyridoxal phosphate</keyword>
<comment type="caution">
    <text evidence="10">The sequence shown here is derived from an EMBL/GenBank/DDBJ whole genome shotgun (WGS) entry which is preliminary data.</text>
</comment>
<evidence type="ECO:0000313" key="10">
    <source>
        <dbReference type="EMBL" id="KUO95873.1"/>
    </source>
</evidence>
<comment type="similarity">
    <text evidence="5">Belongs to the Orn/Lys/Arg decarboxylase class-II family. LysA subfamily.</text>
</comment>
<evidence type="ECO:0000256" key="3">
    <source>
        <dbReference type="ARBA" id="ARBA00022898"/>
    </source>
</evidence>
<dbReference type="EMBL" id="LPVJ01000031">
    <property type="protein sequence ID" value="KUO95873.1"/>
    <property type="molecule type" value="Genomic_DNA"/>
</dbReference>
<dbReference type="NCBIfam" id="TIGR01048">
    <property type="entry name" value="lysA"/>
    <property type="match status" value="1"/>
</dbReference>
<protein>
    <recommendedName>
        <fullName evidence="5 6">Diaminopimelate decarboxylase</fullName>
        <shortName evidence="5">DAP decarboxylase</shortName>
        <shortName evidence="5">DAPDC</shortName>
        <ecNumber evidence="5 6">4.1.1.20</ecNumber>
    </recommendedName>
</protein>
<dbReference type="SUPFAM" id="SSF51419">
    <property type="entry name" value="PLP-binding barrel"/>
    <property type="match status" value="1"/>
</dbReference>
<name>A0A101XQW5_9BACL</name>
<evidence type="ECO:0000256" key="4">
    <source>
        <dbReference type="ARBA" id="ARBA00023239"/>
    </source>
</evidence>
<evidence type="ECO:0000256" key="8">
    <source>
        <dbReference type="RuleBase" id="RU003738"/>
    </source>
</evidence>
<comment type="pathway">
    <text evidence="5 8">Amino-acid biosynthesis; L-lysine biosynthesis via DAP pathway; L-lysine from DL-2,6-diaminopimelate: step 1/1.</text>
</comment>
<evidence type="ECO:0000313" key="11">
    <source>
        <dbReference type="Proteomes" id="UP000053557"/>
    </source>
</evidence>
<comment type="cofactor">
    <cofactor evidence="1 5 7 8">
        <name>pyridoxal 5'-phosphate</name>
        <dbReference type="ChEBI" id="CHEBI:597326"/>
    </cofactor>
</comment>
<feature type="binding site" evidence="5">
    <location>
        <position position="247"/>
    </location>
    <ligand>
        <name>pyridoxal 5'-phosphate</name>
        <dbReference type="ChEBI" id="CHEBI:597326"/>
    </ligand>
</feature>
<sequence length="430" mass="47389">MELNGTSRVNQKGVLEIGGCAVDDLAKTYGTPLIIYDVAQIRERIQAYRNAFQFFQVPYALAYASKAFSCKAMCRLADDEAMWLDVVSGGELYTALAANFPAGRIYMHGNNKTSDELEYAVSSGIHHIVIDNFDEINRLVEILDKHNTAMQIVLRVTPGVDAHTHEFITTGTQDSKFGFDLFSGQADQAVNVVLRQPRLTLIGLHMHIGSQIFEAEGFHVASERMAELFSRTKVNCDTLEWFNMGGGLGIRYTKEDHLPPLEEAVKGLIEGAKRAFERVGLALPKLIVEPGRSIVAEAGTTIYRVGSRKSVPNVRDYIAIDGGMTDNPRLALYGAVYEASIANRMLDEPTMTVSVAGKCCESGDMILWDALLAQPQPGDLLAVSCTGAYNYSMASNYNRLPRPAVVFVERGEARLVIRRETYADVCTLDL</sequence>
<feature type="binding site" evidence="5">
    <location>
        <begin position="289"/>
        <end position="292"/>
    </location>
    <ligand>
        <name>pyridoxal 5'-phosphate</name>
        <dbReference type="ChEBI" id="CHEBI:597326"/>
    </ligand>
</feature>
<feature type="binding site" evidence="5">
    <location>
        <position position="292"/>
    </location>
    <ligand>
        <name>substrate</name>
    </ligand>
</feature>
<feature type="binding site" evidence="5">
    <location>
        <position position="333"/>
    </location>
    <ligand>
        <name>substrate</name>
    </ligand>
</feature>
<dbReference type="GO" id="GO:0008836">
    <property type="term" value="F:diaminopimelate decarboxylase activity"/>
    <property type="evidence" value="ECO:0007669"/>
    <property type="project" value="UniProtKB-UniRule"/>
</dbReference>
<gene>
    <name evidence="5" type="primary">lysA</name>
    <name evidence="10" type="ORF">ATW55_09070</name>
</gene>
<organism evidence="10 11">
    <name type="scientific">Ferroacidibacillus organovorans</name>
    <dbReference type="NCBI Taxonomy" id="1765683"/>
    <lineage>
        <taxon>Bacteria</taxon>
        <taxon>Bacillati</taxon>
        <taxon>Bacillota</taxon>
        <taxon>Bacilli</taxon>
        <taxon>Bacillales</taxon>
        <taxon>Alicyclobacillaceae</taxon>
        <taxon>Ferroacidibacillus</taxon>
    </lineage>
</organism>
<keyword evidence="2 5" id="KW-0210">Decarboxylase</keyword>
<dbReference type="OrthoDB" id="9802241at2"/>
<dbReference type="EC" id="4.1.1.20" evidence="5 6"/>
<dbReference type="InterPro" id="IPR029066">
    <property type="entry name" value="PLP-binding_barrel"/>
</dbReference>
<feature type="active site" description="Proton donor" evidence="7">
    <location>
        <position position="360"/>
    </location>
</feature>
<keyword evidence="4 5" id="KW-0456">Lyase</keyword>
<comment type="function">
    <text evidence="5">Specifically catalyzes the decarboxylation of meso-diaminopimelate (meso-DAP) to L-lysine.</text>
</comment>
<evidence type="ECO:0000256" key="5">
    <source>
        <dbReference type="HAMAP-Rule" id="MF_02120"/>
    </source>
</evidence>
<comment type="subunit">
    <text evidence="5">Homodimer.</text>
</comment>
<dbReference type="GO" id="GO:0009089">
    <property type="term" value="P:lysine biosynthetic process via diaminopimelate"/>
    <property type="evidence" value="ECO:0007669"/>
    <property type="project" value="UniProtKB-UniRule"/>
</dbReference>
<dbReference type="PANTHER" id="PTHR43727:SF2">
    <property type="entry name" value="GROUP IV DECARBOXYLASE"/>
    <property type="match status" value="1"/>
</dbReference>
<accession>A0A101XQW5</accession>
<dbReference type="Proteomes" id="UP000053557">
    <property type="component" value="Unassembled WGS sequence"/>
</dbReference>
<dbReference type="CDD" id="cd06828">
    <property type="entry name" value="PLPDE_III_DapDC"/>
    <property type="match status" value="1"/>
</dbReference>
<evidence type="ECO:0000256" key="7">
    <source>
        <dbReference type="PIRSR" id="PIRSR600183-50"/>
    </source>
</evidence>
<dbReference type="Gene3D" id="2.40.37.10">
    <property type="entry name" value="Lyase, Ornithine Decarboxylase, Chain A, domain 1"/>
    <property type="match status" value="1"/>
</dbReference>
<evidence type="ECO:0000256" key="2">
    <source>
        <dbReference type="ARBA" id="ARBA00022793"/>
    </source>
</evidence>
<feature type="binding site" evidence="5">
    <location>
        <position position="361"/>
    </location>
    <ligand>
        <name>substrate</name>
    </ligand>
</feature>
<dbReference type="PANTHER" id="PTHR43727">
    <property type="entry name" value="DIAMINOPIMELATE DECARBOXYLASE"/>
    <property type="match status" value="1"/>
</dbReference>
<comment type="catalytic activity">
    <reaction evidence="5 8">
        <text>meso-2,6-diaminopimelate + H(+) = L-lysine + CO2</text>
        <dbReference type="Rhea" id="RHEA:15101"/>
        <dbReference type="ChEBI" id="CHEBI:15378"/>
        <dbReference type="ChEBI" id="CHEBI:16526"/>
        <dbReference type="ChEBI" id="CHEBI:32551"/>
        <dbReference type="ChEBI" id="CHEBI:57791"/>
        <dbReference type="EC" id="4.1.1.20"/>
    </reaction>
</comment>
<evidence type="ECO:0000256" key="1">
    <source>
        <dbReference type="ARBA" id="ARBA00001933"/>
    </source>
</evidence>
<dbReference type="InterPro" id="IPR002986">
    <property type="entry name" value="DAP_deCOOHase_LysA"/>
</dbReference>
<dbReference type="FunFam" id="3.20.20.10:FF:000003">
    <property type="entry name" value="Diaminopimelate decarboxylase"/>
    <property type="match status" value="1"/>
</dbReference>
<dbReference type="Gene3D" id="3.20.20.10">
    <property type="entry name" value="Alanine racemase"/>
    <property type="match status" value="1"/>
</dbReference>
<dbReference type="GO" id="GO:0030170">
    <property type="term" value="F:pyridoxal phosphate binding"/>
    <property type="evidence" value="ECO:0007669"/>
    <property type="project" value="UniProtKB-UniRule"/>
</dbReference>
<dbReference type="RefSeq" id="WP_067715567.1">
    <property type="nucleotide sequence ID" value="NZ_LPVJ01000031.1"/>
</dbReference>
<evidence type="ECO:0000256" key="6">
    <source>
        <dbReference type="NCBIfam" id="TIGR01048"/>
    </source>
</evidence>
<feature type="modified residue" description="N6-(pyridoxal phosphate)lysine" evidence="5 7">
    <location>
        <position position="66"/>
    </location>
</feature>
<dbReference type="PRINTS" id="PR01179">
    <property type="entry name" value="ODADCRBXLASE"/>
</dbReference>
<keyword evidence="5" id="KW-0028">Amino-acid biosynthesis</keyword>
<feature type="binding site" evidence="5">
    <location>
        <position position="329"/>
    </location>
    <ligand>
        <name>substrate</name>
    </ligand>
</feature>
<dbReference type="SUPFAM" id="SSF50621">
    <property type="entry name" value="Alanine racemase C-terminal domain-like"/>
    <property type="match status" value="1"/>
</dbReference>
<dbReference type="InterPro" id="IPR022644">
    <property type="entry name" value="De-COase2_N"/>
</dbReference>
<keyword evidence="5 8" id="KW-0457">Lysine biosynthesis</keyword>
<proteinExistence type="inferred from homology"/>
<reference evidence="10 11" key="1">
    <citation type="submission" date="2015-12" db="EMBL/GenBank/DDBJ databases">
        <title>Draft genome sequence of Acidibacillus ferrooxidans ITV001, isolated from a chalcopyrite acid mine drainage site in Brazil.</title>
        <authorList>
            <person name="Dall'Agnol H."/>
            <person name="Nancucheo I."/>
            <person name="Johnson B."/>
            <person name="Oliveira R."/>
            <person name="Leite L."/>
            <person name="Pylro V."/>
            <person name="Nunes G.L."/>
            <person name="Tzotzos G."/>
            <person name="Fernandes G.R."/>
            <person name="Dutra J."/>
            <person name="Orellana S.C."/>
            <person name="Oliveira G."/>
        </authorList>
    </citation>
    <scope>NUCLEOTIDE SEQUENCE [LARGE SCALE GENOMIC DNA]</scope>
    <source>
        <strain evidence="11">ITV01</strain>
    </source>
</reference>
<keyword evidence="11" id="KW-1185">Reference proteome</keyword>
<feature type="domain" description="Orn/DAP/Arg decarboxylase 2 N-terminal" evidence="9">
    <location>
        <begin position="39"/>
        <end position="296"/>
    </location>
</feature>
<dbReference type="Pfam" id="PF02784">
    <property type="entry name" value="Orn_Arg_deC_N"/>
    <property type="match status" value="1"/>
</dbReference>
<dbReference type="UniPathway" id="UPA00034">
    <property type="reaction ID" value="UER00027"/>
</dbReference>
<feature type="binding site" evidence="5">
    <location>
        <position position="389"/>
    </location>
    <ligand>
        <name>pyridoxal 5'-phosphate</name>
        <dbReference type="ChEBI" id="CHEBI:597326"/>
    </ligand>
</feature>
<dbReference type="InterPro" id="IPR000183">
    <property type="entry name" value="Orn/DAP/Arg_de-COase"/>
</dbReference>